<keyword evidence="10 12" id="KW-0675">Receptor</keyword>
<evidence type="ECO:0000256" key="12">
    <source>
        <dbReference type="RuleBase" id="RU000688"/>
    </source>
</evidence>
<feature type="transmembrane region" description="Helical" evidence="13">
    <location>
        <begin position="210"/>
        <end position="233"/>
    </location>
</feature>
<evidence type="ECO:0000313" key="16">
    <source>
        <dbReference type="Proteomes" id="UP000694540"/>
    </source>
</evidence>
<feature type="transmembrane region" description="Helical" evidence="13">
    <location>
        <begin position="285"/>
        <end position="304"/>
    </location>
</feature>
<evidence type="ECO:0000256" key="5">
    <source>
        <dbReference type="ARBA" id="ARBA00022692"/>
    </source>
</evidence>
<evidence type="ECO:0000256" key="4">
    <source>
        <dbReference type="ARBA" id="ARBA00022606"/>
    </source>
</evidence>
<evidence type="ECO:0000256" key="1">
    <source>
        <dbReference type="ARBA" id="ARBA00003929"/>
    </source>
</evidence>
<dbReference type="GeneTree" id="ENSGT01140000282511"/>
<dbReference type="PROSITE" id="PS50262">
    <property type="entry name" value="G_PROTEIN_RECEP_F1_2"/>
    <property type="match status" value="1"/>
</dbReference>
<proteinExistence type="inferred from homology"/>
<evidence type="ECO:0000313" key="15">
    <source>
        <dbReference type="Ensembl" id="ENSCWAP00000011449.1"/>
    </source>
</evidence>
<reference evidence="15" key="1">
    <citation type="submission" date="2025-08" db="UniProtKB">
        <authorList>
            <consortium name="Ensembl"/>
        </authorList>
    </citation>
    <scope>IDENTIFICATION</scope>
</reference>
<dbReference type="CDD" id="cd15912">
    <property type="entry name" value="7tmA_OR6C-like"/>
    <property type="match status" value="1"/>
</dbReference>
<evidence type="ECO:0000259" key="14">
    <source>
        <dbReference type="PROSITE" id="PS50262"/>
    </source>
</evidence>
<feature type="transmembrane region" description="Helical" evidence="13">
    <location>
        <begin position="110"/>
        <end position="132"/>
    </location>
</feature>
<accession>A0A8C3YFQ4</accession>
<keyword evidence="16" id="KW-1185">Reference proteome</keyword>
<keyword evidence="3 13" id="KW-1003">Cell membrane</keyword>
<evidence type="ECO:0000256" key="11">
    <source>
        <dbReference type="ARBA" id="ARBA00023224"/>
    </source>
</evidence>
<reference evidence="15" key="2">
    <citation type="submission" date="2025-09" db="UniProtKB">
        <authorList>
            <consortium name="Ensembl"/>
        </authorList>
    </citation>
    <scope>IDENTIFICATION</scope>
</reference>
<feature type="transmembrane region" description="Helical" evidence="13">
    <location>
        <begin position="37"/>
        <end position="60"/>
    </location>
</feature>
<dbReference type="FunFam" id="1.20.1070.10:FF:000013">
    <property type="entry name" value="Olfactory receptor"/>
    <property type="match status" value="1"/>
</dbReference>
<keyword evidence="9 13" id="KW-0472">Membrane</keyword>
<dbReference type="InterPro" id="IPR000725">
    <property type="entry name" value="Olfact_rcpt"/>
</dbReference>
<evidence type="ECO:0000256" key="2">
    <source>
        <dbReference type="ARBA" id="ARBA00004651"/>
    </source>
</evidence>
<evidence type="ECO:0000256" key="13">
    <source>
        <dbReference type="RuleBase" id="RU363047"/>
    </source>
</evidence>
<evidence type="ECO:0000256" key="8">
    <source>
        <dbReference type="ARBA" id="ARBA00023040"/>
    </source>
</evidence>
<dbReference type="GO" id="GO:0004984">
    <property type="term" value="F:olfactory receptor activity"/>
    <property type="evidence" value="ECO:0007669"/>
    <property type="project" value="InterPro"/>
</dbReference>
<dbReference type="GO" id="GO:0005886">
    <property type="term" value="C:plasma membrane"/>
    <property type="evidence" value="ECO:0007669"/>
    <property type="project" value="UniProtKB-SubCell"/>
</dbReference>
<evidence type="ECO:0000256" key="7">
    <source>
        <dbReference type="ARBA" id="ARBA00022989"/>
    </source>
</evidence>
<dbReference type="InterPro" id="IPR017452">
    <property type="entry name" value="GPCR_Rhodpsn_7TM"/>
</dbReference>
<dbReference type="Pfam" id="PF13853">
    <property type="entry name" value="7tm_4"/>
    <property type="match status" value="1"/>
</dbReference>
<protein>
    <recommendedName>
        <fullName evidence="13">Olfactory receptor</fullName>
    </recommendedName>
</protein>
<dbReference type="PANTHER" id="PTHR26454:SF19">
    <property type="entry name" value="OLFACTORY RECEPTOR 6C68"/>
    <property type="match status" value="1"/>
</dbReference>
<keyword evidence="11 12" id="KW-0807">Transducer</keyword>
<dbReference type="InterPro" id="IPR000276">
    <property type="entry name" value="GPCR_Rhodpsn"/>
</dbReference>
<keyword evidence="6 13" id="KW-0552">Olfaction</keyword>
<feature type="transmembrane region" description="Helical" evidence="13">
    <location>
        <begin position="152"/>
        <end position="169"/>
    </location>
</feature>
<name>A0A8C3YFQ4_9CETA</name>
<feature type="transmembrane region" description="Helical" evidence="13">
    <location>
        <begin position="254"/>
        <end position="273"/>
    </location>
</feature>
<dbReference type="PRINTS" id="PR00237">
    <property type="entry name" value="GPCRRHODOPSN"/>
</dbReference>
<dbReference type="PANTHER" id="PTHR26454">
    <property type="entry name" value="OLFACTORY RECEPTOR"/>
    <property type="match status" value="1"/>
</dbReference>
<evidence type="ECO:0000256" key="3">
    <source>
        <dbReference type="ARBA" id="ARBA00022475"/>
    </source>
</evidence>
<sequence length="331" mass="37789">FIILSITTQGDESEMRNRTAITAFILLGLTEDPQLQLLLFLFLFLTYILCVTGNLTIITLTLMDPHLKTPMYFFLQNFSFLEISFTTACIPRFLYSISTGDRTITYNACFIQLFFTDLFVITEFFLLATMAYDRYVAICKPLHYTTIMSNKLCKTMLICCWMAAIMIILPPLSLGFRLEFCDSNVIDHFACDASPLLKISCSDTWLIEQIVIAFAVLTLIITLKCVVLSYIYIIRTILKFPSLQQRKKAFSTCSSHMIVVSITYGSCIFIFINPSAKEEVNLNKGVALLISSISPVLNPFIYTLRNKQVKHSFQESLKKNCISFKKVKCIF</sequence>
<evidence type="ECO:0000256" key="9">
    <source>
        <dbReference type="ARBA" id="ARBA00023136"/>
    </source>
</evidence>
<dbReference type="AlphaFoldDB" id="A0A8C3YFQ4"/>
<keyword evidence="4 13" id="KW-0716">Sensory transduction</keyword>
<dbReference type="PROSITE" id="PS00237">
    <property type="entry name" value="G_PROTEIN_RECEP_F1_1"/>
    <property type="match status" value="1"/>
</dbReference>
<dbReference type="GO" id="GO:0004930">
    <property type="term" value="F:G protein-coupled receptor activity"/>
    <property type="evidence" value="ECO:0007669"/>
    <property type="project" value="UniProtKB-KW"/>
</dbReference>
<feature type="transmembrane region" description="Helical" evidence="13">
    <location>
        <begin position="72"/>
        <end position="95"/>
    </location>
</feature>
<keyword evidence="7 13" id="KW-1133">Transmembrane helix</keyword>
<comment type="subcellular location">
    <subcellularLocation>
        <location evidence="2 13">Cell membrane</location>
        <topology evidence="2 13">Multi-pass membrane protein</topology>
    </subcellularLocation>
</comment>
<dbReference type="Ensembl" id="ENSCWAT00000012468.1">
    <property type="protein sequence ID" value="ENSCWAP00000011449.1"/>
    <property type="gene ID" value="ENSCWAG00000008959.1"/>
</dbReference>
<evidence type="ECO:0000256" key="10">
    <source>
        <dbReference type="ARBA" id="ARBA00023170"/>
    </source>
</evidence>
<dbReference type="Proteomes" id="UP000694540">
    <property type="component" value="Unplaced"/>
</dbReference>
<organism evidence="15 16">
    <name type="scientific">Catagonus wagneri</name>
    <name type="common">Chacoan peccary</name>
    <dbReference type="NCBI Taxonomy" id="51154"/>
    <lineage>
        <taxon>Eukaryota</taxon>
        <taxon>Metazoa</taxon>
        <taxon>Chordata</taxon>
        <taxon>Craniata</taxon>
        <taxon>Vertebrata</taxon>
        <taxon>Euteleostomi</taxon>
        <taxon>Mammalia</taxon>
        <taxon>Eutheria</taxon>
        <taxon>Laurasiatheria</taxon>
        <taxon>Artiodactyla</taxon>
        <taxon>Suina</taxon>
        <taxon>Tayassuidae</taxon>
        <taxon>Catagonus</taxon>
    </lineage>
</organism>
<dbReference type="PRINTS" id="PR00245">
    <property type="entry name" value="OLFACTORYR"/>
</dbReference>
<feature type="domain" description="G-protein coupled receptors family 1 profile" evidence="14">
    <location>
        <begin position="53"/>
        <end position="302"/>
    </location>
</feature>
<comment type="similarity">
    <text evidence="12">Belongs to the G-protein coupled receptor 1 family.</text>
</comment>
<evidence type="ECO:0000256" key="6">
    <source>
        <dbReference type="ARBA" id="ARBA00022725"/>
    </source>
</evidence>
<dbReference type="Gene3D" id="1.20.1070.10">
    <property type="entry name" value="Rhodopsin 7-helix transmembrane proteins"/>
    <property type="match status" value="1"/>
</dbReference>
<keyword evidence="5 12" id="KW-0812">Transmembrane</keyword>
<comment type="function">
    <text evidence="1">Putative odorant or sperm cell receptor.</text>
</comment>
<dbReference type="InterPro" id="IPR047132">
    <property type="entry name" value="Olfact_rcpt_6C-like"/>
</dbReference>
<dbReference type="SUPFAM" id="SSF81321">
    <property type="entry name" value="Family A G protein-coupled receptor-like"/>
    <property type="match status" value="1"/>
</dbReference>
<keyword evidence="8 12" id="KW-0297">G-protein coupled receptor</keyword>